<dbReference type="PANTHER" id="PTHR24171:SF9">
    <property type="entry name" value="ANKYRIN REPEAT DOMAIN-CONTAINING PROTEIN 39"/>
    <property type="match status" value="1"/>
</dbReference>
<keyword evidence="1" id="KW-0677">Repeat</keyword>
<name>A0A0L0HR07_SPIPD</name>
<dbReference type="InterPro" id="IPR002110">
    <property type="entry name" value="Ankyrin_rpt"/>
</dbReference>
<feature type="repeat" description="ANK" evidence="3">
    <location>
        <begin position="398"/>
        <end position="430"/>
    </location>
</feature>
<dbReference type="PROSITE" id="PS51704">
    <property type="entry name" value="GP_PDE"/>
    <property type="match status" value="1"/>
</dbReference>
<keyword evidence="2 3" id="KW-0040">ANK repeat</keyword>
<dbReference type="GO" id="GO:0008081">
    <property type="term" value="F:phosphoric diester hydrolase activity"/>
    <property type="evidence" value="ECO:0007669"/>
    <property type="project" value="InterPro"/>
</dbReference>
<evidence type="ECO:0008006" key="8">
    <source>
        <dbReference type="Google" id="ProtNLM"/>
    </source>
</evidence>
<dbReference type="AlphaFoldDB" id="A0A0L0HR07"/>
<accession>A0A0L0HR07</accession>
<dbReference type="Gene3D" id="3.20.20.190">
    <property type="entry name" value="Phosphatidylinositol (PI) phosphodiesterase"/>
    <property type="match status" value="1"/>
</dbReference>
<dbReference type="Pfam" id="PF03105">
    <property type="entry name" value="SPX"/>
    <property type="match status" value="1"/>
</dbReference>
<dbReference type="InterPro" id="IPR017946">
    <property type="entry name" value="PLC-like_Pdiesterase_TIM-brl"/>
</dbReference>
<evidence type="ECO:0000313" key="6">
    <source>
        <dbReference type="EMBL" id="KND03503.1"/>
    </source>
</evidence>
<dbReference type="STRING" id="645134.A0A0L0HR07"/>
<dbReference type="PRINTS" id="PR01415">
    <property type="entry name" value="ANKYRIN"/>
</dbReference>
<feature type="repeat" description="ANK" evidence="3">
    <location>
        <begin position="299"/>
        <end position="331"/>
    </location>
</feature>
<dbReference type="InterPro" id="IPR004331">
    <property type="entry name" value="SPX_dom"/>
</dbReference>
<proteinExistence type="predicted"/>
<dbReference type="InterPro" id="IPR030395">
    <property type="entry name" value="GP_PDE_dom"/>
</dbReference>
<keyword evidence="7" id="KW-1185">Reference proteome</keyword>
<dbReference type="InParanoid" id="A0A0L0HR07"/>
<feature type="repeat" description="ANK" evidence="3">
    <location>
        <begin position="365"/>
        <end position="397"/>
    </location>
</feature>
<dbReference type="GeneID" id="27684682"/>
<dbReference type="SMART" id="SM00248">
    <property type="entry name" value="ANK"/>
    <property type="match status" value="7"/>
</dbReference>
<evidence type="ECO:0000256" key="2">
    <source>
        <dbReference type="ARBA" id="ARBA00023043"/>
    </source>
</evidence>
<dbReference type="Proteomes" id="UP000053201">
    <property type="component" value="Unassembled WGS sequence"/>
</dbReference>
<evidence type="ECO:0000259" key="5">
    <source>
        <dbReference type="PROSITE" id="PS51704"/>
    </source>
</evidence>
<dbReference type="PANTHER" id="PTHR24171">
    <property type="entry name" value="ANKYRIN REPEAT DOMAIN-CONTAINING PROTEIN 39-RELATED"/>
    <property type="match status" value="1"/>
</dbReference>
<organism evidence="6 7">
    <name type="scientific">Spizellomyces punctatus (strain DAOM BR117)</name>
    <dbReference type="NCBI Taxonomy" id="645134"/>
    <lineage>
        <taxon>Eukaryota</taxon>
        <taxon>Fungi</taxon>
        <taxon>Fungi incertae sedis</taxon>
        <taxon>Chytridiomycota</taxon>
        <taxon>Chytridiomycota incertae sedis</taxon>
        <taxon>Chytridiomycetes</taxon>
        <taxon>Spizellomycetales</taxon>
        <taxon>Spizellomycetaceae</taxon>
        <taxon>Spizellomyces</taxon>
    </lineage>
</organism>
<feature type="domain" description="SPX" evidence="4">
    <location>
        <begin position="1"/>
        <end position="170"/>
    </location>
</feature>
<dbReference type="PROSITE" id="PS50088">
    <property type="entry name" value="ANK_REPEAT"/>
    <property type="match status" value="6"/>
</dbReference>
<dbReference type="Pfam" id="PF12796">
    <property type="entry name" value="Ank_2"/>
    <property type="match status" value="2"/>
</dbReference>
<dbReference type="Gene3D" id="1.25.40.20">
    <property type="entry name" value="Ankyrin repeat-containing domain"/>
    <property type="match status" value="2"/>
</dbReference>
<feature type="repeat" description="ANK" evidence="3">
    <location>
        <begin position="430"/>
        <end position="462"/>
    </location>
</feature>
<evidence type="ECO:0000313" key="7">
    <source>
        <dbReference type="Proteomes" id="UP000053201"/>
    </source>
</evidence>
<dbReference type="PROSITE" id="PS51382">
    <property type="entry name" value="SPX"/>
    <property type="match status" value="1"/>
</dbReference>
<dbReference type="Pfam" id="PF03009">
    <property type="entry name" value="GDPD"/>
    <property type="match status" value="1"/>
</dbReference>
<sequence length="1053" mass="116103">MKFGKYIQAQQTDWAGPQYLNYKGLKKIINSLQSSNDPHATFTTLAANNPPGVSFGVADDKHSEEYQALKTAFFFKLERELEKVNAFYLQKEADLKVRLRSLIDKKRIWQSGKSRQVSASLPTLKEGFLQFQRDLTKLQKFVEVNATGFRKILKKWDKRSKSSTKELYLSRQIEIQPCFNNDVLAELTDQATTHLAELENLLSKEDVDPIANIREAVTGETHGDVESELTGALKANNVLGVQEFLSKRSRDVRATGQGVEDREILSRSFLRFCVESNTECLDVLFATGEVDCNFVDDISGRTSLHETSIAGRQEVMRECVRHGANVEATDVYGRTALHYAAMYGRPDCALYLLSSGAKVHAIDHDGCTPLIYSITGGHTKCVEILIDHGAVVEPHSATAPIPLNLACQHGQKDIAMLLLSKGARLTANSEGLFPLHLTSREGHFDISQMLINHGADVNAPDNLNGWTPIFYAASEGHLECAKVLLKAGCRINIKDESNWLPWTYALYRGHIRVARLLELQGVESPISQELVLAQDVGIKPMAPSGLFSEESNPEDMDIDALPDLSLPPPIIPFRIYGHAFLDKKHYIQVTFRNTQAGSQKSPISLFGSQPLSSLKMVISSKPEVGIPYSVILPLQDDLEVYTFLVEDLANFSLQFDVFPTFGTKPIGRGVVLPSQLAMTILKSWNGAGESEPCICPLFDSHLRVVGELSFDFAVVKPFAHPSLSIGGKVETYWKTTKVVGGNKTEGVHSFITASSLAEEYIQVIVQLTKDGVPVIYPKWHLPLKDVDLGVSNVSFSQARALFNRAKGSGGAADIHSPTSTVSIDTMLSPTYALSQSQRLPTGDLAKLVYDSFFSLRELLMTLPPSVGVSIVLKYPTSSERSVCNLTNLPDINTFVDAVLQIVYDQVAHRSIIFMSFNPSICTAINWKQPNYGVFFGTRCGFGMDGIDLEDTKTGISSPLRSTQDERTETVETDMRCTSIKEAIRFAKSSNLLGVVCEATPLVQVPILINTIKESGLILATCGSANDSPPNVRIQEEHGADAIIVNNVFRYNVT</sequence>
<dbReference type="CDD" id="cd14483">
    <property type="entry name" value="SPX_PHO81_NUC-2_like"/>
    <property type="match status" value="1"/>
</dbReference>
<reference evidence="6 7" key="1">
    <citation type="submission" date="2009-08" db="EMBL/GenBank/DDBJ databases">
        <title>The Genome Sequence of Spizellomyces punctatus strain DAOM BR117.</title>
        <authorList>
            <consortium name="The Broad Institute Genome Sequencing Platform"/>
            <person name="Russ C."/>
            <person name="Cuomo C."/>
            <person name="Shea T."/>
            <person name="Young S.K."/>
            <person name="Zeng Q."/>
            <person name="Koehrsen M."/>
            <person name="Haas B."/>
            <person name="Borodovsky M."/>
            <person name="Guigo R."/>
            <person name="Alvarado L."/>
            <person name="Berlin A."/>
            <person name="Bochicchio J."/>
            <person name="Borenstein D."/>
            <person name="Chapman S."/>
            <person name="Chen Z."/>
            <person name="Engels R."/>
            <person name="Freedman E."/>
            <person name="Gellesch M."/>
            <person name="Goldberg J."/>
            <person name="Griggs A."/>
            <person name="Gujja S."/>
            <person name="Heiman D."/>
            <person name="Hepburn T."/>
            <person name="Howarth C."/>
            <person name="Jen D."/>
            <person name="Larson L."/>
            <person name="Lewis B."/>
            <person name="Mehta T."/>
            <person name="Park D."/>
            <person name="Pearson M."/>
            <person name="Roberts A."/>
            <person name="Saif S."/>
            <person name="Shenoy N."/>
            <person name="Sisk P."/>
            <person name="Stolte C."/>
            <person name="Sykes S."/>
            <person name="Thomson T."/>
            <person name="Walk T."/>
            <person name="White J."/>
            <person name="Yandava C."/>
            <person name="Burger G."/>
            <person name="Gray M.W."/>
            <person name="Holland P.W.H."/>
            <person name="King N."/>
            <person name="Lang F.B.F."/>
            <person name="Roger A.J."/>
            <person name="Ruiz-Trillo I."/>
            <person name="Lander E."/>
            <person name="Nusbaum C."/>
        </authorList>
    </citation>
    <scope>NUCLEOTIDE SEQUENCE [LARGE SCALE GENOMIC DNA]</scope>
    <source>
        <strain evidence="6 7">DAOM BR117</strain>
    </source>
</reference>
<dbReference type="InterPro" id="IPR057506">
    <property type="entry name" value="C2_GPCPD1"/>
</dbReference>
<dbReference type="VEuPathDB" id="FungiDB:SPPG_00987"/>
<dbReference type="InterPro" id="IPR036770">
    <property type="entry name" value="Ankyrin_rpt-contain_sf"/>
</dbReference>
<dbReference type="eggNOG" id="KOG0504">
    <property type="taxonomic scope" value="Eukaryota"/>
</dbReference>
<dbReference type="Pfam" id="PF25329">
    <property type="entry name" value="C2_GDE1"/>
    <property type="match status" value="1"/>
</dbReference>
<evidence type="ECO:0000256" key="3">
    <source>
        <dbReference type="PROSITE-ProRule" id="PRU00023"/>
    </source>
</evidence>
<dbReference type="Pfam" id="PF00023">
    <property type="entry name" value="Ank"/>
    <property type="match status" value="1"/>
</dbReference>
<evidence type="ECO:0000256" key="1">
    <source>
        <dbReference type="ARBA" id="ARBA00022737"/>
    </source>
</evidence>
<dbReference type="OMA" id="LCTALNW"/>
<feature type="repeat" description="ANK" evidence="3">
    <location>
        <begin position="332"/>
        <end position="364"/>
    </location>
</feature>
<dbReference type="eggNOG" id="KOG2421">
    <property type="taxonomic scope" value="Eukaryota"/>
</dbReference>
<dbReference type="eggNOG" id="KOG1161">
    <property type="taxonomic scope" value="Eukaryota"/>
</dbReference>
<dbReference type="PROSITE" id="PS50297">
    <property type="entry name" value="ANK_REP_REGION"/>
    <property type="match status" value="5"/>
</dbReference>
<dbReference type="RefSeq" id="XP_016611542.1">
    <property type="nucleotide sequence ID" value="XM_016749311.1"/>
</dbReference>
<dbReference type="EMBL" id="KQ257451">
    <property type="protein sequence ID" value="KND03503.1"/>
    <property type="molecule type" value="Genomic_DNA"/>
</dbReference>
<evidence type="ECO:0000259" key="4">
    <source>
        <dbReference type="PROSITE" id="PS51382"/>
    </source>
</evidence>
<dbReference type="GO" id="GO:0006629">
    <property type="term" value="P:lipid metabolic process"/>
    <property type="evidence" value="ECO:0007669"/>
    <property type="project" value="InterPro"/>
</dbReference>
<dbReference type="SUPFAM" id="SSF48403">
    <property type="entry name" value="Ankyrin repeat"/>
    <property type="match status" value="1"/>
</dbReference>
<feature type="domain" description="GP-PDE" evidence="5">
    <location>
        <begin position="726"/>
        <end position="1053"/>
    </location>
</feature>
<protein>
    <recommendedName>
        <fullName evidence="8">SPX domain-containing protein</fullName>
    </recommendedName>
</protein>
<dbReference type="OrthoDB" id="1577640at2759"/>
<dbReference type="SUPFAM" id="SSF51695">
    <property type="entry name" value="PLC-like phosphodiesterases"/>
    <property type="match status" value="1"/>
</dbReference>
<gene>
    <name evidence="6" type="ORF">SPPG_00987</name>
</gene>
<feature type="repeat" description="ANK" evidence="3">
    <location>
        <begin position="464"/>
        <end position="496"/>
    </location>
</feature>